<organism evidence="8 9">
    <name type="scientific">Nocardia transvalensis</name>
    <dbReference type="NCBI Taxonomy" id="37333"/>
    <lineage>
        <taxon>Bacteria</taxon>
        <taxon>Bacillati</taxon>
        <taxon>Actinomycetota</taxon>
        <taxon>Actinomycetes</taxon>
        <taxon>Mycobacteriales</taxon>
        <taxon>Nocardiaceae</taxon>
        <taxon>Nocardia</taxon>
    </lineage>
</organism>
<evidence type="ECO:0000256" key="2">
    <source>
        <dbReference type="ARBA" id="ARBA00022525"/>
    </source>
</evidence>
<dbReference type="SUPFAM" id="SSF53474">
    <property type="entry name" value="alpha/beta-Hydrolases"/>
    <property type="match status" value="1"/>
</dbReference>
<dbReference type="PANTHER" id="PTHR38050:SF2">
    <property type="entry name" value="FERULOYL ESTERASE C-RELATED"/>
    <property type="match status" value="1"/>
</dbReference>
<comment type="caution">
    <text evidence="8">The sequence shown here is derived from an EMBL/GenBank/DDBJ whole genome shotgun (WGS) entry which is preliminary data.</text>
</comment>
<evidence type="ECO:0000313" key="8">
    <source>
        <dbReference type="EMBL" id="MBB5916945.1"/>
    </source>
</evidence>
<evidence type="ECO:0000256" key="7">
    <source>
        <dbReference type="ARBA" id="ARBA00023326"/>
    </source>
</evidence>
<keyword evidence="3" id="KW-0858">Xylan degradation</keyword>
<reference evidence="8 9" key="1">
    <citation type="submission" date="2020-08" db="EMBL/GenBank/DDBJ databases">
        <title>Sequencing the genomes of 1000 actinobacteria strains.</title>
        <authorList>
            <person name="Klenk H.-P."/>
        </authorList>
    </citation>
    <scope>NUCLEOTIDE SEQUENCE [LARGE SCALE GENOMIC DNA]</scope>
    <source>
        <strain evidence="8 9">DSM 43582</strain>
    </source>
</reference>
<protein>
    <submittedName>
        <fullName evidence="8">Polyhydroxybutyrate depolymerase</fullName>
    </submittedName>
</protein>
<dbReference type="Proteomes" id="UP000540412">
    <property type="component" value="Unassembled WGS sequence"/>
</dbReference>
<dbReference type="RefSeq" id="WP_157185486.1">
    <property type="nucleotide sequence ID" value="NZ_JACHIT010000002.1"/>
</dbReference>
<gene>
    <name evidence="8" type="ORF">BJY24_005857</name>
</gene>
<dbReference type="PANTHER" id="PTHR38050">
    <property type="match status" value="1"/>
</dbReference>
<evidence type="ECO:0000256" key="6">
    <source>
        <dbReference type="ARBA" id="ARBA00023277"/>
    </source>
</evidence>
<dbReference type="GO" id="GO:0045493">
    <property type="term" value="P:xylan catabolic process"/>
    <property type="evidence" value="ECO:0007669"/>
    <property type="project" value="UniProtKB-KW"/>
</dbReference>
<evidence type="ECO:0000256" key="3">
    <source>
        <dbReference type="ARBA" id="ARBA00022651"/>
    </source>
</evidence>
<dbReference type="GO" id="GO:0030600">
    <property type="term" value="F:feruloyl esterase activity"/>
    <property type="evidence" value="ECO:0007669"/>
    <property type="project" value="InterPro"/>
</dbReference>
<sequence length="271" mass="29002">MPGSLATAQPAPEQENPSQAACSLAPISETRPLGDRQYLLRVPSGLTGPAPLLIALHGGGSNPALHETQSGWTPFAAQQKFIVAYPQGGKDDVSDPTRPDDRSWYFENGNKTDVDFLLGVIADVEGRSCVDSKRVYMAGHSNGGQMTSRMACAASAQLGATAMYAGGSHGGCEDGVPVRKLSFGFFTADNDFTQAPVFAAHLQWRGTIGCGNDAATETGPEVAEGYRYSCEQGANVVWRKYKDGGHEWPADARGADVRNRMWQLFQNHPLP</sequence>
<dbReference type="EMBL" id="JACHIT010000002">
    <property type="protein sequence ID" value="MBB5916945.1"/>
    <property type="molecule type" value="Genomic_DNA"/>
</dbReference>
<keyword evidence="9" id="KW-1185">Reference proteome</keyword>
<evidence type="ECO:0000256" key="4">
    <source>
        <dbReference type="ARBA" id="ARBA00022729"/>
    </source>
</evidence>
<name>A0A7W9PJ88_9NOCA</name>
<dbReference type="InterPro" id="IPR043595">
    <property type="entry name" value="FaeB/C/D"/>
</dbReference>
<keyword evidence="4" id="KW-0732">Signal</keyword>
<accession>A0A7W9PJ88</accession>
<evidence type="ECO:0000313" key="9">
    <source>
        <dbReference type="Proteomes" id="UP000540412"/>
    </source>
</evidence>
<keyword evidence="2" id="KW-0964">Secreted</keyword>
<keyword evidence="5" id="KW-0378">Hydrolase</keyword>
<evidence type="ECO:0000256" key="1">
    <source>
        <dbReference type="ARBA" id="ARBA00004613"/>
    </source>
</evidence>
<dbReference type="Gene3D" id="3.40.50.1820">
    <property type="entry name" value="alpha/beta hydrolase"/>
    <property type="match status" value="1"/>
</dbReference>
<keyword evidence="7" id="KW-0624">Polysaccharide degradation</keyword>
<comment type="subcellular location">
    <subcellularLocation>
        <location evidence="1">Secreted</location>
    </subcellularLocation>
</comment>
<dbReference type="AlphaFoldDB" id="A0A7W9PJ88"/>
<evidence type="ECO:0000256" key="5">
    <source>
        <dbReference type="ARBA" id="ARBA00022801"/>
    </source>
</evidence>
<dbReference type="GO" id="GO:0005576">
    <property type="term" value="C:extracellular region"/>
    <property type="evidence" value="ECO:0007669"/>
    <property type="project" value="UniProtKB-SubCell"/>
</dbReference>
<dbReference type="InterPro" id="IPR029058">
    <property type="entry name" value="AB_hydrolase_fold"/>
</dbReference>
<keyword evidence="6" id="KW-0119">Carbohydrate metabolism</keyword>
<proteinExistence type="predicted"/>